<feature type="domain" description="EGF-like" evidence="2">
    <location>
        <begin position="588"/>
        <end position="599"/>
    </location>
</feature>
<dbReference type="Gene3D" id="2.170.300.10">
    <property type="entry name" value="Tie2 ligand-binding domain superfamily"/>
    <property type="match status" value="1"/>
</dbReference>
<keyword evidence="3" id="KW-0675">Receptor</keyword>
<comment type="caution">
    <text evidence="3">The sequence shown here is derived from an EMBL/GenBank/DDBJ whole genome shotgun (WGS) entry which is preliminary data.</text>
</comment>
<organism evidence="3 4">
    <name type="scientific">Holothuria leucospilota</name>
    <name type="common">Black long sea cucumber</name>
    <name type="synonym">Mertensiothuria leucospilota</name>
    <dbReference type="NCBI Taxonomy" id="206669"/>
    <lineage>
        <taxon>Eukaryota</taxon>
        <taxon>Metazoa</taxon>
        <taxon>Echinodermata</taxon>
        <taxon>Eleutherozoa</taxon>
        <taxon>Echinozoa</taxon>
        <taxon>Holothuroidea</taxon>
        <taxon>Aspidochirotacea</taxon>
        <taxon>Aspidochirotida</taxon>
        <taxon>Holothuriidae</taxon>
        <taxon>Holothuria</taxon>
    </lineage>
</organism>
<dbReference type="InterPro" id="IPR002049">
    <property type="entry name" value="LE_dom"/>
</dbReference>
<dbReference type="PROSITE" id="PS00022">
    <property type="entry name" value="EGF_1"/>
    <property type="match status" value="1"/>
</dbReference>
<evidence type="ECO:0000259" key="2">
    <source>
        <dbReference type="PROSITE" id="PS00022"/>
    </source>
</evidence>
<dbReference type="SUPFAM" id="SSF69322">
    <property type="entry name" value="Tricorn protease domain 2"/>
    <property type="match status" value="1"/>
</dbReference>
<keyword evidence="1" id="KW-0245">EGF-like domain</keyword>
<dbReference type="EMBL" id="JAIZAY010000019">
    <property type="protein sequence ID" value="KAJ8023416.1"/>
    <property type="molecule type" value="Genomic_DNA"/>
</dbReference>
<name>A0A9Q0YQH7_HOLLE</name>
<keyword evidence="4" id="KW-1185">Reference proteome</keyword>
<dbReference type="AlphaFoldDB" id="A0A9Q0YQH7"/>
<dbReference type="CDD" id="cd00055">
    <property type="entry name" value="EGF_Lam"/>
    <property type="match status" value="1"/>
</dbReference>
<dbReference type="InterPro" id="IPR042635">
    <property type="entry name" value="MEGF10/SREC1/2-like"/>
</dbReference>
<protein>
    <submittedName>
        <fullName evidence="3">Angiopoietin-1 receptor</fullName>
    </submittedName>
</protein>
<dbReference type="PANTHER" id="PTHR24043:SF8">
    <property type="entry name" value="EGF-LIKE DOMAIN-CONTAINING PROTEIN"/>
    <property type="match status" value="1"/>
</dbReference>
<evidence type="ECO:0000313" key="3">
    <source>
        <dbReference type="EMBL" id="KAJ8023416.1"/>
    </source>
</evidence>
<dbReference type="OrthoDB" id="19138at2759"/>
<proteinExistence type="predicted"/>
<dbReference type="Proteomes" id="UP001152320">
    <property type="component" value="Chromosome 19"/>
</dbReference>
<evidence type="ECO:0000256" key="1">
    <source>
        <dbReference type="ARBA" id="ARBA00022536"/>
    </source>
</evidence>
<evidence type="ECO:0000313" key="4">
    <source>
        <dbReference type="Proteomes" id="UP001152320"/>
    </source>
</evidence>
<gene>
    <name evidence="3" type="ORF">HOLleu_35860</name>
</gene>
<dbReference type="InterPro" id="IPR000742">
    <property type="entry name" value="EGF"/>
</dbReference>
<reference evidence="3" key="1">
    <citation type="submission" date="2021-10" db="EMBL/GenBank/DDBJ databases">
        <title>Tropical sea cucumber genome reveals ecological adaptation and Cuvierian tubules defense mechanism.</title>
        <authorList>
            <person name="Chen T."/>
        </authorList>
    </citation>
    <scope>NUCLEOTIDE SEQUENCE</scope>
    <source>
        <strain evidence="3">Nanhai2018</strain>
        <tissue evidence="3">Muscle</tissue>
    </source>
</reference>
<dbReference type="GO" id="GO:0005044">
    <property type="term" value="F:scavenger receptor activity"/>
    <property type="evidence" value="ECO:0007669"/>
    <property type="project" value="InterPro"/>
</dbReference>
<sequence>MDAQPITLILCVMVAETYGNTAGNIIYLDDVTRNIVDGSSIVASAVVGSLGDITFSQNSGIYYYIVAGRVEMTDGGSTNGPLLDEVDGTVEDIAACCDRLFAVVNQGGGTFSIVVVSEIYTKTFFTFSNRNCSPRIAVSCNERILYFTTDNGVYQWNFNDPNLNAAAEVGTIASGTFQTNSVYGSCPLTLTYAESSGMNPTRSLFFSLQSNTVIYRVTLTGDFSVFKDTSDQGRDQVLYLAADSNCLYFSSVDGSTHRVEYCDSWPTSVCNVPVVVSSSIEVTGLAVCESGQDVCEATCPTSCTTCSGCGSCLPSTGTAAGPCFCEFLPQDSCAIPSGQSIPAGCVLGRAPEDLICAVGNPVTRRRPPSKNIFVYALNNGAIDGEFTGATYEVQINRKVKTGRWASMPDHAWTIRYTDNNRKGFVFPAAPKARGQRYGVFAAQIVQTNGRNEGYILSESLCIAQENSKLFSPVYTYIASVGDSDIVLMAYVPPDRLGGIQWSRTDLGTGVRQVVTGGFGQRSIVVPALVNNAGIYEAYVDNRYLRTWHAIYHVIIRRCSLLLAGADCSIPCESCTAGRGVCDVSTGACICLPGYTGDRCFELCPDGFIGQDCSVNCETAFGAPGCLNTLICYPEPVGCHCFKEISTGSTVAPYCACPINTWGRNCANACDCQSGYICDSIQGCIPDFLS</sequence>
<dbReference type="PANTHER" id="PTHR24043">
    <property type="entry name" value="SCAVENGER RECEPTOR CLASS F"/>
    <property type="match status" value="1"/>
</dbReference>
<accession>A0A9Q0YQH7</accession>